<comment type="subcellular location">
    <subcellularLocation>
        <location evidence="1">Membrane</location>
        <topology evidence="1">Multi-pass membrane protein</topology>
    </subcellularLocation>
</comment>
<evidence type="ECO:0000313" key="11">
    <source>
        <dbReference type="Ensembl" id="ENSVKKP00000021390.1"/>
    </source>
</evidence>
<dbReference type="AlphaFoldDB" id="A0A8D2LEN6"/>
<evidence type="ECO:0000256" key="6">
    <source>
        <dbReference type="ARBA" id="ARBA00034721"/>
    </source>
</evidence>
<dbReference type="Proteomes" id="UP000694545">
    <property type="component" value="Unplaced"/>
</dbReference>
<evidence type="ECO:0000256" key="4">
    <source>
        <dbReference type="ARBA" id="ARBA00023136"/>
    </source>
</evidence>
<proteinExistence type="inferred from homology"/>
<feature type="transmembrane region" description="Helical" evidence="9">
    <location>
        <begin position="25"/>
        <end position="43"/>
    </location>
</feature>
<dbReference type="InterPro" id="IPR008253">
    <property type="entry name" value="Marvel"/>
</dbReference>
<comment type="similarity">
    <text evidence="6">Belongs to the MAL family.</text>
</comment>
<keyword evidence="12" id="KW-1185">Reference proteome</keyword>
<keyword evidence="3 9" id="KW-1133">Transmembrane helix</keyword>
<keyword evidence="4 8" id="KW-0472">Membrane</keyword>
<evidence type="ECO:0000256" key="2">
    <source>
        <dbReference type="ARBA" id="ARBA00022692"/>
    </source>
</evidence>
<feature type="domain" description="MARVEL" evidence="10">
    <location>
        <begin position="19"/>
        <end position="152"/>
    </location>
</feature>
<protein>
    <recommendedName>
        <fullName evidence="7">Myelin and lymphocyte protein</fullName>
    </recommendedName>
</protein>
<dbReference type="OMA" id="YATHIVH"/>
<dbReference type="PANTHER" id="PTHR22776">
    <property type="entry name" value="MARVEL-CONTAINING POTENTIAL LIPID RAFT-ASSOCIATED PROTEIN"/>
    <property type="match status" value="1"/>
</dbReference>
<evidence type="ECO:0000256" key="8">
    <source>
        <dbReference type="PROSITE-ProRule" id="PRU00581"/>
    </source>
</evidence>
<feature type="transmembrane region" description="Helical" evidence="9">
    <location>
        <begin position="90"/>
        <end position="112"/>
    </location>
</feature>
<accession>A0A8D2LEN6</accession>
<dbReference type="Pfam" id="PF01284">
    <property type="entry name" value="MARVEL"/>
    <property type="match status" value="1"/>
</dbReference>
<sequence>RAPEAASRAGSILQGFSVGLSQWQTLFPLALQVFGGLVWILVASTRVAEPMSQGWVMFVSVFCFVISTLLLFLYMCGAHCGKSAWVTLDAFYHVIASIFYLSAAVLQAYVTYLMKTGGTYKNYQIDIAAVVKVHLAPLLFVFRCQVQTFLFHQYFNTF</sequence>
<evidence type="ECO:0000259" key="10">
    <source>
        <dbReference type="PROSITE" id="PS51225"/>
    </source>
</evidence>
<dbReference type="GO" id="GO:0019911">
    <property type="term" value="F:structural constituent of myelin sheath"/>
    <property type="evidence" value="ECO:0007669"/>
    <property type="project" value="TreeGrafter"/>
</dbReference>
<evidence type="ECO:0000256" key="7">
    <source>
        <dbReference type="ARBA" id="ARBA00039981"/>
    </source>
</evidence>
<dbReference type="PRINTS" id="PR01884">
    <property type="entry name" value="MALPROTEIN"/>
</dbReference>
<dbReference type="InterPro" id="IPR013295">
    <property type="entry name" value="MAL"/>
</dbReference>
<dbReference type="PROSITE" id="PS51225">
    <property type="entry name" value="MARVEL"/>
    <property type="match status" value="1"/>
</dbReference>
<evidence type="ECO:0000313" key="12">
    <source>
        <dbReference type="Proteomes" id="UP000694545"/>
    </source>
</evidence>
<evidence type="ECO:0000256" key="9">
    <source>
        <dbReference type="SAM" id="Phobius"/>
    </source>
</evidence>
<evidence type="ECO:0000256" key="1">
    <source>
        <dbReference type="ARBA" id="ARBA00004141"/>
    </source>
</evidence>
<dbReference type="PANTHER" id="PTHR22776:SF12">
    <property type="entry name" value="MYELIN AND LYMPHOCYTE PROTEIN"/>
    <property type="match status" value="1"/>
</dbReference>
<dbReference type="GO" id="GO:0016020">
    <property type="term" value="C:membrane"/>
    <property type="evidence" value="ECO:0007669"/>
    <property type="project" value="UniProtKB-SubCell"/>
</dbReference>
<dbReference type="InterPro" id="IPR050578">
    <property type="entry name" value="MARVEL-CKLF_proteins"/>
</dbReference>
<reference evidence="11" key="1">
    <citation type="submission" date="2025-08" db="UniProtKB">
        <authorList>
            <consortium name="Ensembl"/>
        </authorList>
    </citation>
    <scope>IDENTIFICATION</scope>
</reference>
<dbReference type="GO" id="GO:0042552">
    <property type="term" value="P:myelination"/>
    <property type="evidence" value="ECO:0007669"/>
    <property type="project" value="TreeGrafter"/>
</dbReference>
<evidence type="ECO:0000256" key="5">
    <source>
        <dbReference type="ARBA" id="ARBA00023288"/>
    </source>
</evidence>
<name>A0A8D2LEN6_VARKO</name>
<organism evidence="11 12">
    <name type="scientific">Varanus komodoensis</name>
    <name type="common">Komodo dragon</name>
    <dbReference type="NCBI Taxonomy" id="61221"/>
    <lineage>
        <taxon>Eukaryota</taxon>
        <taxon>Metazoa</taxon>
        <taxon>Chordata</taxon>
        <taxon>Craniata</taxon>
        <taxon>Vertebrata</taxon>
        <taxon>Euteleostomi</taxon>
        <taxon>Lepidosauria</taxon>
        <taxon>Squamata</taxon>
        <taxon>Bifurcata</taxon>
        <taxon>Unidentata</taxon>
        <taxon>Episquamata</taxon>
        <taxon>Toxicofera</taxon>
        <taxon>Anguimorpha</taxon>
        <taxon>Paleoanguimorpha</taxon>
        <taxon>Varanoidea</taxon>
        <taxon>Varanidae</taxon>
        <taxon>Varanus</taxon>
    </lineage>
</organism>
<keyword evidence="2 8" id="KW-0812">Transmembrane</keyword>
<feature type="transmembrane region" description="Helical" evidence="9">
    <location>
        <begin position="55"/>
        <end position="75"/>
    </location>
</feature>
<keyword evidence="5" id="KW-0449">Lipoprotein</keyword>
<reference evidence="11" key="2">
    <citation type="submission" date="2025-09" db="UniProtKB">
        <authorList>
            <consortium name="Ensembl"/>
        </authorList>
    </citation>
    <scope>IDENTIFICATION</scope>
</reference>
<dbReference type="Ensembl" id="ENSVKKT00000021924.1">
    <property type="protein sequence ID" value="ENSVKKP00000021390.1"/>
    <property type="gene ID" value="ENSVKKG00000014313.1"/>
</dbReference>
<evidence type="ECO:0000256" key="3">
    <source>
        <dbReference type="ARBA" id="ARBA00022989"/>
    </source>
</evidence>